<dbReference type="RefSeq" id="WP_222989332.1">
    <property type="nucleotide sequence ID" value="NZ_JAINVV010000004.1"/>
</dbReference>
<proteinExistence type="predicted"/>
<dbReference type="GO" id="GO:0016787">
    <property type="term" value="F:hydrolase activity"/>
    <property type="evidence" value="ECO:0007669"/>
    <property type="project" value="UniProtKB-KW"/>
</dbReference>
<evidence type="ECO:0000313" key="6">
    <source>
        <dbReference type="Proteomes" id="UP000706039"/>
    </source>
</evidence>
<organism evidence="5 6">
    <name type="scientific">Sphingomonas colocasiae</name>
    <dbReference type="NCBI Taxonomy" id="1848973"/>
    <lineage>
        <taxon>Bacteria</taxon>
        <taxon>Pseudomonadati</taxon>
        <taxon>Pseudomonadota</taxon>
        <taxon>Alphaproteobacteria</taxon>
        <taxon>Sphingomonadales</taxon>
        <taxon>Sphingomonadaceae</taxon>
        <taxon>Sphingomonas</taxon>
    </lineage>
</organism>
<feature type="compositionally biased region" description="Pro residues" evidence="2">
    <location>
        <begin position="22"/>
        <end position="33"/>
    </location>
</feature>
<dbReference type="Gene3D" id="1.10.3020.10">
    <property type="entry name" value="alpha-amino acid ester hydrolase ( Helical cap domain)"/>
    <property type="match status" value="1"/>
</dbReference>
<dbReference type="Proteomes" id="UP000706039">
    <property type="component" value="Unassembled WGS sequence"/>
</dbReference>
<feature type="region of interest" description="Disordered" evidence="2">
    <location>
        <begin position="19"/>
        <end position="42"/>
    </location>
</feature>
<dbReference type="SMART" id="SM00939">
    <property type="entry name" value="PepX_C"/>
    <property type="match status" value="1"/>
</dbReference>
<protein>
    <submittedName>
        <fullName evidence="5">CocE/NonD family hydrolase</fullName>
    </submittedName>
</protein>
<evidence type="ECO:0000259" key="4">
    <source>
        <dbReference type="SMART" id="SM00939"/>
    </source>
</evidence>
<dbReference type="InterPro" id="IPR005674">
    <property type="entry name" value="CocE/Ser_esterase"/>
</dbReference>
<dbReference type="Pfam" id="PF08530">
    <property type="entry name" value="PepX_C"/>
    <property type="match status" value="1"/>
</dbReference>
<evidence type="ECO:0000313" key="5">
    <source>
        <dbReference type="EMBL" id="MBY8822232.1"/>
    </source>
</evidence>
<comment type="caution">
    <text evidence="5">The sequence shown here is derived from an EMBL/GenBank/DDBJ whole genome shotgun (WGS) entry which is preliminary data.</text>
</comment>
<evidence type="ECO:0000256" key="2">
    <source>
        <dbReference type="SAM" id="MobiDB-lite"/>
    </source>
</evidence>
<feature type="signal peptide" evidence="3">
    <location>
        <begin position="1"/>
        <end position="22"/>
    </location>
</feature>
<feature type="chain" id="PRO_5045993933" evidence="3">
    <location>
        <begin position="23"/>
        <end position="621"/>
    </location>
</feature>
<dbReference type="InterPro" id="IPR008979">
    <property type="entry name" value="Galactose-bd-like_sf"/>
</dbReference>
<keyword evidence="3" id="KW-0732">Signal</keyword>
<evidence type="ECO:0000256" key="1">
    <source>
        <dbReference type="ARBA" id="ARBA00022801"/>
    </source>
</evidence>
<evidence type="ECO:0000256" key="3">
    <source>
        <dbReference type="SAM" id="SignalP"/>
    </source>
</evidence>
<reference evidence="5 6" key="1">
    <citation type="submission" date="2021-08" db="EMBL/GenBank/DDBJ databases">
        <authorList>
            <person name="Tuo L."/>
        </authorList>
    </citation>
    <scope>NUCLEOTIDE SEQUENCE [LARGE SCALE GENOMIC DNA]</scope>
    <source>
        <strain evidence="5 6">JCM 31229</strain>
    </source>
</reference>
<gene>
    <name evidence="5" type="ORF">K7G82_08020</name>
</gene>
<name>A0ABS7PLP9_9SPHN</name>
<feature type="domain" description="Xaa-Pro dipeptidyl-peptidase C-terminal" evidence="4">
    <location>
        <begin position="369"/>
        <end position="613"/>
    </location>
</feature>
<dbReference type="EMBL" id="JAINVV010000004">
    <property type="protein sequence ID" value="MBY8822232.1"/>
    <property type="molecule type" value="Genomic_DNA"/>
</dbReference>
<dbReference type="SUPFAM" id="SSF53474">
    <property type="entry name" value="alpha/beta-Hydrolases"/>
    <property type="match status" value="1"/>
</dbReference>
<dbReference type="Gene3D" id="2.60.120.260">
    <property type="entry name" value="Galactose-binding domain-like"/>
    <property type="match status" value="1"/>
</dbReference>
<dbReference type="InterPro" id="IPR000383">
    <property type="entry name" value="Xaa-Pro-like_dom"/>
</dbReference>
<sequence>MNVMLAAAALMLAGSVGAPGTAAPPPPSPPPSTPLGQPATATLRPAGWSDRSYYLAMPDGVRVAVSLWFPGGRAEGKHPVLLVQTRYGRAGTFIHGEGGKYRALVDQGFVVAIVDTRGSTASFGDRMVEIGPDEIRDMDTIITHLKTRPWSNGQVFAQGVSYMADTADLATGSRAGLTGAVIRASDFDAYLHLFAPGGIANEMMMRLWGGDTLLRDYGKSLDPREGFDCGARVADCARLWPRIQPVDEDSDHALLRKAFAARRHWTPDDYRRAEFRDDKGANGFTMFASSPAARLADIARRRVPVQYWASWMDAGTAEGTLARYRSLPGVPMEVWITANNHVGNRLTDPFLPDAPAPLPAFEDQWAKIAAFIATVRAGRPVTRAIHYYVLGAGRFRTTAEWPPADTTRTRFRLGAAGSLSSGRAGPDGADRYDVDFSATTGAATRWTTQIGAPAAYGDRRDADRKLLTYSSEPFAQDMELVGTPSVTLFVATATADPAFFAYLEDVAPDGRVTYLTEGLFRAVHRKPARADRLPYAQPEPAKSFARADARPMPPGTVAEVSFPAFPVAARIRAGHRLRLSLAGADAGTFRRYSEGKAESWRVQRGARYPSSLSVDLRPWRD</sequence>
<dbReference type="InterPro" id="IPR029058">
    <property type="entry name" value="AB_hydrolase_fold"/>
</dbReference>
<dbReference type="Gene3D" id="3.40.50.1820">
    <property type="entry name" value="alpha/beta hydrolase"/>
    <property type="match status" value="1"/>
</dbReference>
<dbReference type="InterPro" id="IPR013736">
    <property type="entry name" value="Xaa-Pro_dipept_C"/>
</dbReference>
<accession>A0ABS7PLP9</accession>
<dbReference type="SUPFAM" id="SSF49785">
    <property type="entry name" value="Galactose-binding domain-like"/>
    <property type="match status" value="1"/>
</dbReference>
<dbReference type="Pfam" id="PF02129">
    <property type="entry name" value="Peptidase_S15"/>
    <property type="match status" value="1"/>
</dbReference>
<dbReference type="NCBIfam" id="TIGR00976">
    <property type="entry name" value="CocE_NonD"/>
    <property type="match status" value="1"/>
</dbReference>
<keyword evidence="1 5" id="KW-0378">Hydrolase</keyword>
<keyword evidence="6" id="KW-1185">Reference proteome</keyword>